<dbReference type="AlphaFoldDB" id="A0A0B3S0Q8"/>
<dbReference type="GO" id="GO:0016757">
    <property type="term" value="F:glycosyltransferase activity"/>
    <property type="evidence" value="ECO:0007669"/>
    <property type="project" value="UniProtKB-KW"/>
</dbReference>
<evidence type="ECO:0000256" key="1">
    <source>
        <dbReference type="ARBA" id="ARBA00022676"/>
    </source>
</evidence>
<evidence type="ECO:0000313" key="5">
    <source>
        <dbReference type="EMBL" id="KHQ50176.1"/>
    </source>
</evidence>
<evidence type="ECO:0000256" key="2">
    <source>
        <dbReference type="ARBA" id="ARBA00022679"/>
    </source>
</evidence>
<dbReference type="Gene3D" id="3.40.50.2000">
    <property type="entry name" value="Glycogen Phosphorylase B"/>
    <property type="match status" value="2"/>
</dbReference>
<keyword evidence="1" id="KW-0328">Glycosyltransferase</keyword>
<evidence type="ECO:0000259" key="4">
    <source>
        <dbReference type="Pfam" id="PF13439"/>
    </source>
</evidence>
<dbReference type="Pfam" id="PF13439">
    <property type="entry name" value="Glyco_transf_4"/>
    <property type="match status" value="1"/>
</dbReference>
<keyword evidence="2 5" id="KW-0808">Transferase</keyword>
<evidence type="ECO:0000313" key="6">
    <source>
        <dbReference type="Proteomes" id="UP000030960"/>
    </source>
</evidence>
<organism evidence="5 6">
    <name type="scientific">Mameliella alba</name>
    <dbReference type="NCBI Taxonomy" id="561184"/>
    <lineage>
        <taxon>Bacteria</taxon>
        <taxon>Pseudomonadati</taxon>
        <taxon>Pseudomonadota</taxon>
        <taxon>Alphaproteobacteria</taxon>
        <taxon>Rhodobacterales</taxon>
        <taxon>Roseobacteraceae</taxon>
        <taxon>Mameliella</taxon>
    </lineage>
</organism>
<gene>
    <name evidence="5" type="ORF">OA50_05296</name>
</gene>
<comment type="caution">
    <text evidence="5">The sequence shown here is derived from an EMBL/GenBank/DDBJ whole genome shotgun (WGS) entry which is preliminary data.</text>
</comment>
<name>A0A0B3S0Q8_9RHOB</name>
<dbReference type="CDD" id="cd03801">
    <property type="entry name" value="GT4_PimA-like"/>
    <property type="match status" value="1"/>
</dbReference>
<reference evidence="5 6" key="1">
    <citation type="submission" date="2014-10" db="EMBL/GenBank/DDBJ databases">
        <title>Genome sequence of Ponticoccus sp. strain UMTAT08 isolated from clonal culture of toxic dinoflagellate Alexandrium tamiyavanichii.</title>
        <authorList>
            <person name="Gan H.Y."/>
            <person name="Muhd D.-D."/>
            <person name="Mohd Noor M.E."/>
            <person name="Yeong Y.S."/>
            <person name="Usup G."/>
        </authorList>
    </citation>
    <scope>NUCLEOTIDE SEQUENCE [LARGE SCALE GENOMIC DNA]</scope>
    <source>
        <strain evidence="5 6">UMTAT08</strain>
    </source>
</reference>
<proteinExistence type="predicted"/>
<keyword evidence="6" id="KW-1185">Reference proteome</keyword>
<sequence>MGKLGYALRAAWLATTRRPDIIYCGHVFMAPLAHLAARIAGARLVSHVHGLEVWKPLSPRVRRGLMVSDLVLCVSGDTAGKVVEASSANPDRCAVIYNTVDDRFVPGDRKAARTRFGLAPEAVVLSTVSRLDSKQRHKGHDRVIPLLADLARDVPNLTYVVAGTGDDRERLEALARDTGAGDLVRFLGFVPDADLADLYRASDLYVMPSHGEGFGIAFVEAMCCGTPALGLDVGGAGDALRDGELGRAVAEEDFQNALRTALLAPPPDRTDLSERTRAVFGKARFSERLSQAMTPMMTAEGIQTSMLS</sequence>
<dbReference type="InterPro" id="IPR001296">
    <property type="entry name" value="Glyco_trans_1"/>
</dbReference>
<dbReference type="SUPFAM" id="SSF53756">
    <property type="entry name" value="UDP-Glycosyltransferase/glycogen phosphorylase"/>
    <property type="match status" value="1"/>
</dbReference>
<dbReference type="Pfam" id="PF00534">
    <property type="entry name" value="Glycos_transf_1"/>
    <property type="match status" value="1"/>
</dbReference>
<dbReference type="Proteomes" id="UP000030960">
    <property type="component" value="Unassembled WGS sequence"/>
</dbReference>
<dbReference type="EMBL" id="JSUQ01000030">
    <property type="protein sequence ID" value="KHQ50176.1"/>
    <property type="molecule type" value="Genomic_DNA"/>
</dbReference>
<dbReference type="InterPro" id="IPR028098">
    <property type="entry name" value="Glyco_trans_4-like_N"/>
</dbReference>
<protein>
    <submittedName>
        <fullName evidence="5">Glycosyl transferase, group 1</fullName>
    </submittedName>
</protein>
<feature type="domain" description="Glycosyl transferase family 1" evidence="3">
    <location>
        <begin position="116"/>
        <end position="277"/>
    </location>
</feature>
<dbReference type="PANTHER" id="PTHR12526:SF510">
    <property type="entry name" value="D-INOSITOL 3-PHOSPHATE GLYCOSYLTRANSFERASE"/>
    <property type="match status" value="1"/>
</dbReference>
<feature type="domain" description="Glycosyltransferase subfamily 4-like N-terminal" evidence="4">
    <location>
        <begin position="6"/>
        <end position="102"/>
    </location>
</feature>
<dbReference type="PANTHER" id="PTHR12526">
    <property type="entry name" value="GLYCOSYLTRANSFERASE"/>
    <property type="match status" value="1"/>
</dbReference>
<accession>A0A0B3S0Q8</accession>
<evidence type="ECO:0000259" key="3">
    <source>
        <dbReference type="Pfam" id="PF00534"/>
    </source>
</evidence>